<evidence type="ECO:0008006" key="5">
    <source>
        <dbReference type="Google" id="ProtNLM"/>
    </source>
</evidence>
<sequence>MVTLKRFSLIMLYFLVSNTSLADEDIRLVENWLSLEKQKSVLNSAWSERKEKIQQQIALLKKEQQALEQLIAKSDSNKTEVSEQRKLLVSQQREFEAFDSKLTTELDKLVSYLNGINAKLPQPLQQQWQEVLPTLSQKANSQKLENVLKLLKQAWDFDQRVVFHTGLVKLSTEDAKSILVEQVYLGISHGWYVSADNLHFGYGRSDANNWQWWHGSQVEQVLNFPLTSDQVSAVTHILKHPTSARYVQLPLAVNKTGERL</sequence>
<proteinExistence type="predicted"/>
<gene>
    <name evidence="3" type="ORF">A7985_05260</name>
</gene>
<dbReference type="AlphaFoldDB" id="A0A1C0TVL6"/>
<feature type="chain" id="PRO_5008646487" description="DUF3450 domain-containing protein" evidence="2">
    <location>
        <begin position="23"/>
        <end position="260"/>
    </location>
</feature>
<keyword evidence="2" id="KW-0732">Signal</keyword>
<protein>
    <recommendedName>
        <fullName evidence="5">DUF3450 domain-containing protein</fullName>
    </recommendedName>
</protein>
<dbReference type="Pfam" id="PF11932">
    <property type="entry name" value="DUF3450"/>
    <property type="match status" value="1"/>
</dbReference>
<evidence type="ECO:0000256" key="1">
    <source>
        <dbReference type="SAM" id="Coils"/>
    </source>
</evidence>
<organism evidence="3 4">
    <name type="scientific">Pseudoalteromonas luteoviolacea</name>
    <dbReference type="NCBI Taxonomy" id="43657"/>
    <lineage>
        <taxon>Bacteria</taxon>
        <taxon>Pseudomonadati</taxon>
        <taxon>Pseudomonadota</taxon>
        <taxon>Gammaproteobacteria</taxon>
        <taxon>Alteromonadales</taxon>
        <taxon>Pseudoalteromonadaceae</taxon>
        <taxon>Pseudoalteromonas</taxon>
    </lineage>
</organism>
<evidence type="ECO:0000313" key="4">
    <source>
        <dbReference type="Proteomes" id="UP000093366"/>
    </source>
</evidence>
<comment type="caution">
    <text evidence="3">The sequence shown here is derived from an EMBL/GenBank/DDBJ whole genome shotgun (WGS) entry which is preliminary data.</text>
</comment>
<evidence type="ECO:0000256" key="2">
    <source>
        <dbReference type="SAM" id="SignalP"/>
    </source>
</evidence>
<feature type="signal peptide" evidence="2">
    <location>
        <begin position="1"/>
        <end position="22"/>
    </location>
</feature>
<dbReference type="EMBL" id="MAUJ01000001">
    <property type="protein sequence ID" value="OCQ23352.1"/>
    <property type="molecule type" value="Genomic_DNA"/>
</dbReference>
<reference evidence="4" key="1">
    <citation type="submission" date="2016-07" db="EMBL/GenBank/DDBJ databases">
        <authorList>
            <person name="Florea S."/>
            <person name="Webb J.S."/>
            <person name="Jaromczyk J."/>
            <person name="Schardl C.L."/>
        </authorList>
    </citation>
    <scope>NUCLEOTIDE SEQUENCE [LARGE SCALE GENOMIC DNA]</scope>
    <source>
        <strain evidence="4">IPB1</strain>
    </source>
</reference>
<feature type="coiled-coil region" evidence="1">
    <location>
        <begin position="43"/>
        <end position="80"/>
    </location>
</feature>
<accession>A0A1C0TVL6</accession>
<keyword evidence="1" id="KW-0175">Coiled coil</keyword>
<dbReference type="Proteomes" id="UP000093366">
    <property type="component" value="Unassembled WGS sequence"/>
</dbReference>
<evidence type="ECO:0000313" key="3">
    <source>
        <dbReference type="EMBL" id="OCQ23352.1"/>
    </source>
</evidence>
<name>A0A1C0TVL6_9GAMM</name>
<dbReference type="InterPro" id="IPR016866">
    <property type="entry name" value="UCP028069"/>
</dbReference>